<dbReference type="InterPro" id="IPR036866">
    <property type="entry name" value="RibonucZ/Hydroxyglut_hydro"/>
</dbReference>
<sequence>MKIWCIERNSFLITVQQRTILINCPLEIIALYPLDLDPYNEHPSSSGNQAAPDILSLLKLYDPSRKQASTSDLSRPAEQTLMDKPVFRTLPFEAIDIKTIDVVLVTHYEAMLGLPYLTEYLGYKGPIYVTEPTITFAHQRMIEMIEYYTKATASPDAKYGPVPIDCYKSLYTSDNVRECINRLLPVRFDQAVTVFSSLRVTAKSSGYTLGSANWLLESGLKRIAIFSSSCSNAVFHPTPLDLSVLESANVVLICGTGTSNREAFDLSLKRCVAHVCNRLAARENAILVTAITSGLVYDLLWMLSDHLAQLGIQIGTEAHQAPIYMISPVAKQSLDYALVTSEWMSRVNQEHAMQSNPPLPHGRMLANKALTTFASILDIFNAKQDIPTSPSLIFTGDHKVLGVGPLAWYLQYWRKRSDCVYYFLDPELSAESFETHKARSKVPSLHIPLDSRLNVDEALDIVLRKNMQSQYILAPGDSRSTMQLDGGCQLIRYIPGSRHDIDLNITHARIVMKDQVARSINLQPSPYPGVTGMARFVGEALMFNNDLVIDKGKSIDANPATSMQTVLGIMDKLHKAGITKLSYENKPTHTHIHGAIDHVSFDIEVSTGHILVSAGSDEVQHIVRRLFMLP</sequence>
<dbReference type="GO" id="GO:0034472">
    <property type="term" value="P:snRNA 3'-end processing"/>
    <property type="evidence" value="ECO:0007669"/>
    <property type="project" value="TreeGrafter"/>
</dbReference>
<dbReference type="Gene3D" id="3.60.15.10">
    <property type="entry name" value="Ribonuclease Z/Hydroxyacylglutathione hydrolase-like"/>
    <property type="match status" value="1"/>
</dbReference>
<evidence type="ECO:0000313" key="4">
    <source>
        <dbReference type="EMBL" id="ORX52746.1"/>
    </source>
</evidence>
<name>A0A1X2GFR1_9FUNG</name>
<dbReference type="Proteomes" id="UP000242146">
    <property type="component" value="Unassembled WGS sequence"/>
</dbReference>
<evidence type="ECO:0000313" key="5">
    <source>
        <dbReference type="Proteomes" id="UP000242146"/>
    </source>
</evidence>
<evidence type="ECO:0000256" key="2">
    <source>
        <dbReference type="ARBA" id="ARBA00023242"/>
    </source>
</evidence>
<organism evidence="4 5">
    <name type="scientific">Hesseltinella vesiculosa</name>
    <dbReference type="NCBI Taxonomy" id="101127"/>
    <lineage>
        <taxon>Eukaryota</taxon>
        <taxon>Fungi</taxon>
        <taxon>Fungi incertae sedis</taxon>
        <taxon>Mucoromycota</taxon>
        <taxon>Mucoromycotina</taxon>
        <taxon>Mucoromycetes</taxon>
        <taxon>Mucorales</taxon>
        <taxon>Cunninghamellaceae</taxon>
        <taxon>Hesseltinella</taxon>
    </lineage>
</organism>
<dbReference type="AlphaFoldDB" id="A0A1X2GFR1"/>
<dbReference type="PANTHER" id="PTHR46094">
    <property type="entry name" value="INTEGRATOR COMPLEX SUBUNIT 9"/>
    <property type="match status" value="1"/>
</dbReference>
<dbReference type="Pfam" id="PF16661">
    <property type="entry name" value="Lactamase_B_6"/>
    <property type="match status" value="1"/>
</dbReference>
<dbReference type="InterPro" id="IPR001279">
    <property type="entry name" value="Metallo-B-lactamas"/>
</dbReference>
<evidence type="ECO:0000259" key="3">
    <source>
        <dbReference type="Pfam" id="PF16661"/>
    </source>
</evidence>
<dbReference type="SUPFAM" id="SSF56281">
    <property type="entry name" value="Metallo-hydrolase/oxidoreductase"/>
    <property type="match status" value="1"/>
</dbReference>
<dbReference type="PANTHER" id="PTHR46094:SF1">
    <property type="entry name" value="INTEGRATOR COMPLEX SUBUNIT 9"/>
    <property type="match status" value="1"/>
</dbReference>
<keyword evidence="2" id="KW-0539">Nucleus</keyword>
<evidence type="ECO:0000256" key="1">
    <source>
        <dbReference type="ARBA" id="ARBA00004123"/>
    </source>
</evidence>
<comment type="caution">
    <text evidence="4">The sequence shown here is derived from an EMBL/GenBank/DDBJ whole genome shotgun (WGS) entry which is preliminary data.</text>
</comment>
<reference evidence="4 5" key="1">
    <citation type="submission" date="2016-07" db="EMBL/GenBank/DDBJ databases">
        <title>Pervasive Adenine N6-methylation of Active Genes in Fungi.</title>
        <authorList>
            <consortium name="DOE Joint Genome Institute"/>
            <person name="Mondo S.J."/>
            <person name="Dannebaum R.O."/>
            <person name="Kuo R.C."/>
            <person name="Labutti K."/>
            <person name="Haridas S."/>
            <person name="Kuo A."/>
            <person name="Salamov A."/>
            <person name="Ahrendt S.R."/>
            <person name="Lipzen A."/>
            <person name="Sullivan W."/>
            <person name="Andreopoulos W.B."/>
            <person name="Clum A."/>
            <person name="Lindquist E."/>
            <person name="Daum C."/>
            <person name="Ramamoorthy G.K."/>
            <person name="Gryganskyi A."/>
            <person name="Culley D."/>
            <person name="Magnuson J.K."/>
            <person name="James T.Y."/>
            <person name="O'Malley M.A."/>
            <person name="Stajich J.E."/>
            <person name="Spatafora J.W."/>
            <person name="Visel A."/>
            <person name="Grigoriev I.V."/>
        </authorList>
    </citation>
    <scope>NUCLEOTIDE SEQUENCE [LARGE SCALE GENOMIC DNA]</scope>
    <source>
        <strain evidence="4 5">NRRL 3301</strain>
    </source>
</reference>
<dbReference type="STRING" id="101127.A0A1X2GFR1"/>
<dbReference type="InterPro" id="IPR027074">
    <property type="entry name" value="Integrator_9su"/>
</dbReference>
<gene>
    <name evidence="4" type="ORF">DM01DRAFT_1055419</name>
</gene>
<proteinExistence type="predicted"/>
<protein>
    <recommendedName>
        <fullName evidence="3">Metallo-beta-lactamase domain-containing protein</fullName>
    </recommendedName>
</protein>
<dbReference type="OrthoDB" id="5600060at2759"/>
<accession>A0A1X2GFR1</accession>
<keyword evidence="5" id="KW-1185">Reference proteome</keyword>
<comment type="subcellular location">
    <subcellularLocation>
        <location evidence="1">Nucleus</location>
    </subcellularLocation>
</comment>
<feature type="domain" description="Metallo-beta-lactamase" evidence="3">
    <location>
        <begin position="97"/>
        <end position="223"/>
    </location>
</feature>
<dbReference type="GO" id="GO:0032039">
    <property type="term" value="C:integrator complex"/>
    <property type="evidence" value="ECO:0007669"/>
    <property type="project" value="InterPro"/>
</dbReference>
<dbReference type="EMBL" id="MCGT01000017">
    <property type="protein sequence ID" value="ORX52746.1"/>
    <property type="molecule type" value="Genomic_DNA"/>
</dbReference>